<accession>A0AAN9M756</accession>
<evidence type="ECO:0000313" key="2">
    <source>
        <dbReference type="Proteomes" id="UP001367508"/>
    </source>
</evidence>
<gene>
    <name evidence="1" type="ORF">VNO77_06176</name>
</gene>
<dbReference type="AlphaFoldDB" id="A0AAN9M756"/>
<proteinExistence type="predicted"/>
<comment type="caution">
    <text evidence="1">The sequence shown here is derived from an EMBL/GenBank/DDBJ whole genome shotgun (WGS) entry which is preliminary data.</text>
</comment>
<evidence type="ECO:0000313" key="1">
    <source>
        <dbReference type="EMBL" id="KAK7349092.1"/>
    </source>
</evidence>
<reference evidence="1 2" key="1">
    <citation type="submission" date="2024-01" db="EMBL/GenBank/DDBJ databases">
        <title>The genomes of 5 underutilized Papilionoideae crops provide insights into root nodulation and disease resistanc.</title>
        <authorList>
            <person name="Jiang F."/>
        </authorList>
    </citation>
    <scope>NUCLEOTIDE SEQUENCE [LARGE SCALE GENOMIC DNA]</scope>
    <source>
        <strain evidence="1">LVBAO_FW01</strain>
        <tissue evidence="1">Leaves</tissue>
    </source>
</reference>
<organism evidence="1 2">
    <name type="scientific">Canavalia gladiata</name>
    <name type="common">Sword bean</name>
    <name type="synonym">Dolichos gladiatus</name>
    <dbReference type="NCBI Taxonomy" id="3824"/>
    <lineage>
        <taxon>Eukaryota</taxon>
        <taxon>Viridiplantae</taxon>
        <taxon>Streptophyta</taxon>
        <taxon>Embryophyta</taxon>
        <taxon>Tracheophyta</taxon>
        <taxon>Spermatophyta</taxon>
        <taxon>Magnoliopsida</taxon>
        <taxon>eudicotyledons</taxon>
        <taxon>Gunneridae</taxon>
        <taxon>Pentapetalae</taxon>
        <taxon>rosids</taxon>
        <taxon>fabids</taxon>
        <taxon>Fabales</taxon>
        <taxon>Fabaceae</taxon>
        <taxon>Papilionoideae</taxon>
        <taxon>50 kb inversion clade</taxon>
        <taxon>NPAAA clade</taxon>
        <taxon>indigoferoid/millettioid clade</taxon>
        <taxon>Phaseoleae</taxon>
        <taxon>Canavalia</taxon>
    </lineage>
</organism>
<protein>
    <submittedName>
        <fullName evidence="1">Uncharacterized protein</fullName>
    </submittedName>
</protein>
<dbReference type="EMBL" id="JAYMYQ010000002">
    <property type="protein sequence ID" value="KAK7349092.1"/>
    <property type="molecule type" value="Genomic_DNA"/>
</dbReference>
<sequence length="146" mass="16866">MPISCYVLHRFLPNKEAICSVIVAALLLPLCARMRGYLFAGIYLSLIPKVDSKEKRRIFFIRVLAQTARTTYILYQTITCIRIFQIASNLELWQFLVDKVPCRGGQINSTSQLQHCIRFIRLPHTILMQTVISNYFLLCLQIITLS</sequence>
<dbReference type="Proteomes" id="UP001367508">
    <property type="component" value="Unassembled WGS sequence"/>
</dbReference>
<name>A0AAN9M756_CANGL</name>
<keyword evidence="2" id="KW-1185">Reference proteome</keyword>